<feature type="compositionally biased region" description="Polar residues" evidence="1">
    <location>
        <begin position="167"/>
        <end position="177"/>
    </location>
</feature>
<proteinExistence type="predicted"/>
<feature type="compositionally biased region" description="Basic and acidic residues" evidence="1">
    <location>
        <begin position="114"/>
        <end position="123"/>
    </location>
</feature>
<dbReference type="EMBL" id="ML179356">
    <property type="protein sequence ID" value="THU89798.1"/>
    <property type="molecule type" value="Genomic_DNA"/>
</dbReference>
<protein>
    <submittedName>
        <fullName evidence="2">Uncharacterized protein</fullName>
    </submittedName>
</protein>
<dbReference type="AlphaFoldDB" id="A0A4S8LM51"/>
<feature type="compositionally biased region" description="Basic and acidic residues" evidence="1">
    <location>
        <begin position="35"/>
        <end position="54"/>
    </location>
</feature>
<feature type="compositionally biased region" description="Polar residues" evidence="1">
    <location>
        <begin position="124"/>
        <end position="158"/>
    </location>
</feature>
<gene>
    <name evidence="2" type="ORF">K435DRAFT_781446</name>
</gene>
<dbReference type="Proteomes" id="UP000297245">
    <property type="component" value="Unassembled WGS sequence"/>
</dbReference>
<feature type="compositionally biased region" description="Polar residues" evidence="1">
    <location>
        <begin position="1"/>
        <end position="16"/>
    </location>
</feature>
<accession>A0A4S8LM51</accession>
<sequence length="177" mass="18422">MQSMSIQPQNWSNDNPMGQMEEGSDTGGLAVDGQDGNRDIDIEQRVAGRTGGKEDDVDIGLAGAGALSKGDSGDEGAQTAVTWMLPVTSSRGDEGLKGDKNDGNQTTNAQSHGAPDDTSRDETTQVGSSRGRTASGTDIAGSSQRVESQVTKASNTGNNEREERSSVETISLFVQSV</sequence>
<evidence type="ECO:0000313" key="2">
    <source>
        <dbReference type="EMBL" id="THU89798.1"/>
    </source>
</evidence>
<evidence type="ECO:0000256" key="1">
    <source>
        <dbReference type="SAM" id="MobiDB-lite"/>
    </source>
</evidence>
<evidence type="ECO:0000313" key="3">
    <source>
        <dbReference type="Proteomes" id="UP000297245"/>
    </source>
</evidence>
<reference evidence="2 3" key="1">
    <citation type="journal article" date="2019" name="Nat. Ecol. Evol.">
        <title>Megaphylogeny resolves global patterns of mushroom evolution.</title>
        <authorList>
            <person name="Varga T."/>
            <person name="Krizsan K."/>
            <person name="Foldi C."/>
            <person name="Dima B."/>
            <person name="Sanchez-Garcia M."/>
            <person name="Sanchez-Ramirez S."/>
            <person name="Szollosi G.J."/>
            <person name="Szarkandi J.G."/>
            <person name="Papp V."/>
            <person name="Albert L."/>
            <person name="Andreopoulos W."/>
            <person name="Angelini C."/>
            <person name="Antonin V."/>
            <person name="Barry K.W."/>
            <person name="Bougher N.L."/>
            <person name="Buchanan P."/>
            <person name="Buyck B."/>
            <person name="Bense V."/>
            <person name="Catcheside P."/>
            <person name="Chovatia M."/>
            <person name="Cooper J."/>
            <person name="Damon W."/>
            <person name="Desjardin D."/>
            <person name="Finy P."/>
            <person name="Geml J."/>
            <person name="Haridas S."/>
            <person name="Hughes K."/>
            <person name="Justo A."/>
            <person name="Karasinski D."/>
            <person name="Kautmanova I."/>
            <person name="Kiss B."/>
            <person name="Kocsube S."/>
            <person name="Kotiranta H."/>
            <person name="LaButti K.M."/>
            <person name="Lechner B.E."/>
            <person name="Liimatainen K."/>
            <person name="Lipzen A."/>
            <person name="Lukacs Z."/>
            <person name="Mihaltcheva S."/>
            <person name="Morgado L.N."/>
            <person name="Niskanen T."/>
            <person name="Noordeloos M.E."/>
            <person name="Ohm R.A."/>
            <person name="Ortiz-Santana B."/>
            <person name="Ovrebo C."/>
            <person name="Racz N."/>
            <person name="Riley R."/>
            <person name="Savchenko A."/>
            <person name="Shiryaev A."/>
            <person name="Soop K."/>
            <person name="Spirin V."/>
            <person name="Szebenyi C."/>
            <person name="Tomsovsky M."/>
            <person name="Tulloss R.E."/>
            <person name="Uehling J."/>
            <person name="Grigoriev I.V."/>
            <person name="Vagvolgyi C."/>
            <person name="Papp T."/>
            <person name="Martin F.M."/>
            <person name="Miettinen O."/>
            <person name="Hibbett D.S."/>
            <person name="Nagy L.G."/>
        </authorList>
    </citation>
    <scope>NUCLEOTIDE SEQUENCE [LARGE SCALE GENOMIC DNA]</scope>
    <source>
        <strain evidence="2 3">CBS 962.96</strain>
    </source>
</reference>
<name>A0A4S8LM51_DENBC</name>
<feature type="region of interest" description="Disordered" evidence="1">
    <location>
        <begin position="1"/>
        <end position="177"/>
    </location>
</feature>
<keyword evidence="3" id="KW-1185">Reference proteome</keyword>
<feature type="compositionally biased region" description="Basic and acidic residues" evidence="1">
    <location>
        <begin position="91"/>
        <end position="102"/>
    </location>
</feature>
<organism evidence="2 3">
    <name type="scientific">Dendrothele bispora (strain CBS 962.96)</name>
    <dbReference type="NCBI Taxonomy" id="1314807"/>
    <lineage>
        <taxon>Eukaryota</taxon>
        <taxon>Fungi</taxon>
        <taxon>Dikarya</taxon>
        <taxon>Basidiomycota</taxon>
        <taxon>Agaricomycotina</taxon>
        <taxon>Agaricomycetes</taxon>
        <taxon>Agaricomycetidae</taxon>
        <taxon>Agaricales</taxon>
        <taxon>Agaricales incertae sedis</taxon>
        <taxon>Dendrothele</taxon>
    </lineage>
</organism>